<feature type="binding site" evidence="9">
    <location>
        <position position="94"/>
    </location>
    <ligand>
        <name>Fe cation</name>
        <dbReference type="ChEBI" id="CHEBI:24875"/>
        <label>2</label>
    </ligand>
</feature>
<comment type="function">
    <text evidence="9">Catalyzes the hydroxylation of 2-nonaprenyl-3-methyl-6-methoxy-1,4-benzoquinol during ubiquinone biosynthesis.</text>
</comment>
<evidence type="ECO:0000256" key="6">
    <source>
        <dbReference type="ARBA" id="ARBA00023004"/>
    </source>
</evidence>
<keyword evidence="2 9" id="KW-1003">Cell membrane</keyword>
<keyword evidence="10" id="KW-0830">Ubiquinone</keyword>
<sequence length="215" mass="23460">MPSTQLSLIDTLIVNADRALRTLAAGSDMTSERASPARSLNEADLSEAERKKSAALMRVNHTGEVCAQALYQGQALTAKLPNVRAEMEKAAEEEIDHLVWCQERIDALGSHTSYLNPLWYGLSFAIGAGAGLVSDKVSLGFVAATEDQVCKHLQDHLQELPEQDVRSRAVVGQMLEDEARHADMALNAGGYNFPRPVKGFMTLVSKVMTTTSYRI</sequence>
<name>A0ABU1UZZ4_9GAMM</name>
<proteinExistence type="inferred from homology"/>
<dbReference type="InterPro" id="IPR009078">
    <property type="entry name" value="Ferritin-like_SF"/>
</dbReference>
<evidence type="ECO:0000256" key="9">
    <source>
        <dbReference type="HAMAP-Rule" id="MF_01658"/>
    </source>
</evidence>
<dbReference type="SUPFAM" id="SSF47240">
    <property type="entry name" value="Ferritin-like"/>
    <property type="match status" value="1"/>
</dbReference>
<dbReference type="Pfam" id="PF03232">
    <property type="entry name" value="COQ7"/>
    <property type="match status" value="1"/>
</dbReference>
<comment type="catalytic activity">
    <reaction evidence="9">
        <text>a 5-methoxy-2-methyl-3-(all-trans-polyprenyl)benzene-1,4-diol + AH2 + O2 = a 3-demethylubiquinol + A + H2O</text>
        <dbReference type="Rhea" id="RHEA:50908"/>
        <dbReference type="Rhea" id="RHEA-COMP:10859"/>
        <dbReference type="Rhea" id="RHEA-COMP:10914"/>
        <dbReference type="ChEBI" id="CHEBI:13193"/>
        <dbReference type="ChEBI" id="CHEBI:15377"/>
        <dbReference type="ChEBI" id="CHEBI:15379"/>
        <dbReference type="ChEBI" id="CHEBI:17499"/>
        <dbReference type="ChEBI" id="CHEBI:84167"/>
        <dbReference type="ChEBI" id="CHEBI:84422"/>
        <dbReference type="EC" id="1.14.99.60"/>
    </reaction>
</comment>
<evidence type="ECO:0000256" key="4">
    <source>
        <dbReference type="ARBA" id="ARBA00022723"/>
    </source>
</evidence>
<dbReference type="HAMAP" id="MF_01658">
    <property type="entry name" value="COQ7"/>
    <property type="match status" value="1"/>
</dbReference>
<dbReference type="InterPro" id="IPR012347">
    <property type="entry name" value="Ferritin-like"/>
</dbReference>
<keyword evidence="5 9" id="KW-0560">Oxidoreductase</keyword>
<dbReference type="EMBL" id="JAVDVX010000005">
    <property type="protein sequence ID" value="MDR7090745.1"/>
    <property type="molecule type" value="Genomic_DNA"/>
</dbReference>
<organism evidence="10 11">
    <name type="scientific">Cellvibrio fibrivorans</name>
    <dbReference type="NCBI Taxonomy" id="126350"/>
    <lineage>
        <taxon>Bacteria</taxon>
        <taxon>Pseudomonadati</taxon>
        <taxon>Pseudomonadota</taxon>
        <taxon>Gammaproteobacteria</taxon>
        <taxon>Cellvibrionales</taxon>
        <taxon>Cellvibrionaceae</taxon>
        <taxon>Cellvibrio</taxon>
    </lineage>
</organism>
<protein>
    <recommendedName>
        <fullName evidence="9">3-demethoxyubiquinol 3-hydroxylase</fullName>
        <shortName evidence="9">DMQ hydroxylase</shortName>
        <ecNumber evidence="9">1.14.99.60</ecNumber>
    </recommendedName>
    <alternativeName>
        <fullName evidence="9">2-nonaprenyl-3-methyl-6-methoxy-1,4-benzoquinol hydroxylase</fullName>
    </alternativeName>
</protein>
<keyword evidence="6 9" id="KW-0408">Iron</keyword>
<feature type="binding site" evidence="9">
    <location>
        <position position="94"/>
    </location>
    <ligand>
        <name>Fe cation</name>
        <dbReference type="ChEBI" id="CHEBI:24875"/>
        <label>1</label>
    </ligand>
</feature>
<gene>
    <name evidence="9" type="primary">coq7</name>
    <name evidence="10" type="ORF">J2X05_002771</name>
</gene>
<keyword evidence="4 9" id="KW-0479">Metal-binding</keyword>
<feature type="binding site" evidence="9">
    <location>
        <position position="146"/>
    </location>
    <ligand>
        <name>Fe cation</name>
        <dbReference type="ChEBI" id="CHEBI:24875"/>
        <label>2</label>
    </ligand>
</feature>
<feature type="binding site" evidence="9">
    <location>
        <position position="178"/>
    </location>
    <ligand>
        <name>Fe cation</name>
        <dbReference type="ChEBI" id="CHEBI:24875"/>
        <label>2</label>
    </ligand>
</feature>
<feature type="binding site" evidence="9">
    <location>
        <position position="97"/>
    </location>
    <ligand>
        <name>Fe cation</name>
        <dbReference type="ChEBI" id="CHEBI:24875"/>
        <label>1</label>
    </ligand>
</feature>
<dbReference type="PANTHER" id="PTHR11237:SF4">
    <property type="entry name" value="5-DEMETHOXYUBIQUINONE HYDROXYLASE, MITOCHONDRIAL"/>
    <property type="match status" value="1"/>
</dbReference>
<keyword evidence="3 9" id="KW-0831">Ubiquinone biosynthesis</keyword>
<dbReference type="InterPro" id="IPR047809">
    <property type="entry name" value="COQ7_proteobact"/>
</dbReference>
<evidence type="ECO:0000256" key="5">
    <source>
        <dbReference type="ARBA" id="ARBA00023002"/>
    </source>
</evidence>
<dbReference type="PANTHER" id="PTHR11237">
    <property type="entry name" value="COENZYME Q10 BIOSYNTHESIS PROTEIN 7"/>
    <property type="match status" value="1"/>
</dbReference>
<evidence type="ECO:0000256" key="2">
    <source>
        <dbReference type="ARBA" id="ARBA00022475"/>
    </source>
</evidence>
<feature type="binding site" evidence="9">
    <location>
        <position position="181"/>
    </location>
    <ligand>
        <name>Fe cation</name>
        <dbReference type="ChEBI" id="CHEBI:24875"/>
        <label>2</label>
    </ligand>
</feature>
<reference evidence="10 11" key="1">
    <citation type="submission" date="2023-07" db="EMBL/GenBank/DDBJ databases">
        <title>Sorghum-associated microbial communities from plants grown in Nebraska, USA.</title>
        <authorList>
            <person name="Schachtman D."/>
        </authorList>
    </citation>
    <scope>NUCLEOTIDE SEQUENCE [LARGE SCALE GENOMIC DNA]</scope>
    <source>
        <strain evidence="10 11">BE190</strain>
    </source>
</reference>
<keyword evidence="7 9" id="KW-0503">Monooxygenase</keyword>
<dbReference type="GO" id="GO:0004497">
    <property type="term" value="F:monooxygenase activity"/>
    <property type="evidence" value="ECO:0007669"/>
    <property type="project" value="UniProtKB-KW"/>
</dbReference>
<dbReference type="RefSeq" id="WP_310073320.1">
    <property type="nucleotide sequence ID" value="NZ_JAVDVX010000005.1"/>
</dbReference>
<accession>A0ABU1UZZ4</accession>
<comment type="caution">
    <text evidence="10">The sequence shown here is derived from an EMBL/GenBank/DDBJ whole genome shotgun (WGS) entry which is preliminary data.</text>
</comment>
<dbReference type="Proteomes" id="UP001253595">
    <property type="component" value="Unassembled WGS sequence"/>
</dbReference>
<dbReference type="NCBIfam" id="NF033656">
    <property type="entry name" value="DMQ_monoox_COQ7"/>
    <property type="match status" value="1"/>
</dbReference>
<evidence type="ECO:0000256" key="3">
    <source>
        <dbReference type="ARBA" id="ARBA00022688"/>
    </source>
</evidence>
<dbReference type="EC" id="1.14.99.60" evidence="9"/>
<evidence type="ECO:0000256" key="7">
    <source>
        <dbReference type="ARBA" id="ARBA00023033"/>
    </source>
</evidence>
<comment type="subcellular location">
    <subcellularLocation>
        <location evidence="9">Cell membrane</location>
        <topology evidence="9">Peripheral membrane protein</topology>
    </subcellularLocation>
</comment>
<feature type="binding site" evidence="9">
    <location>
        <position position="64"/>
    </location>
    <ligand>
        <name>Fe cation</name>
        <dbReference type="ChEBI" id="CHEBI:24875"/>
        <label>1</label>
    </ligand>
</feature>
<dbReference type="CDD" id="cd01042">
    <property type="entry name" value="DMQH"/>
    <property type="match status" value="1"/>
</dbReference>
<dbReference type="Gene3D" id="1.20.1260.10">
    <property type="match status" value="1"/>
</dbReference>
<comment type="cofactor">
    <cofactor evidence="9">
        <name>Fe cation</name>
        <dbReference type="ChEBI" id="CHEBI:24875"/>
    </cofactor>
    <text evidence="9">Binds 2 iron ions per subunit.</text>
</comment>
<feature type="binding site" evidence="9">
    <location>
        <position position="178"/>
    </location>
    <ligand>
        <name>Fe cation</name>
        <dbReference type="ChEBI" id="CHEBI:24875"/>
        <label>1</label>
    </ligand>
</feature>
<evidence type="ECO:0000313" key="10">
    <source>
        <dbReference type="EMBL" id="MDR7090745.1"/>
    </source>
</evidence>
<comment type="similarity">
    <text evidence="9">Belongs to the COQ7 family.</text>
</comment>
<evidence type="ECO:0000256" key="8">
    <source>
        <dbReference type="ARBA" id="ARBA00023136"/>
    </source>
</evidence>
<evidence type="ECO:0000313" key="11">
    <source>
        <dbReference type="Proteomes" id="UP001253595"/>
    </source>
</evidence>
<comment type="pathway">
    <text evidence="1 9">Cofactor biosynthesis; ubiquinone biosynthesis.</text>
</comment>
<keyword evidence="11" id="KW-1185">Reference proteome</keyword>
<evidence type="ECO:0000256" key="1">
    <source>
        <dbReference type="ARBA" id="ARBA00004749"/>
    </source>
</evidence>
<keyword evidence="8 9" id="KW-0472">Membrane</keyword>
<dbReference type="InterPro" id="IPR011566">
    <property type="entry name" value="Ubq_synth_Coq7"/>
</dbReference>